<keyword evidence="2" id="KW-1185">Reference proteome</keyword>
<proteinExistence type="predicted"/>
<dbReference type="EMBL" id="JABERG010000002">
    <property type="protein sequence ID" value="NNH86672.1"/>
    <property type="molecule type" value="Genomic_DNA"/>
</dbReference>
<evidence type="ECO:0000313" key="2">
    <source>
        <dbReference type="Proteomes" id="UP000546536"/>
    </source>
</evidence>
<reference evidence="1 2" key="1">
    <citation type="submission" date="2020-04" db="EMBL/GenBank/DDBJ databases">
        <title>Acinetobacter Taxon 24.</title>
        <authorList>
            <person name="Nemec A."/>
            <person name="Radolfova-Krizova L."/>
            <person name="Higgins P.G."/>
            <person name="Spanelova P."/>
        </authorList>
    </citation>
    <scope>NUCLEOTIDE SEQUENCE [LARGE SCALE GENOMIC DNA]</scope>
    <source>
        <strain evidence="1 2">ANC 4279</strain>
    </source>
</reference>
<organism evidence="1 2">
    <name type="scientific">Acinetobacter terrae</name>
    <dbReference type="NCBI Taxonomy" id="2731247"/>
    <lineage>
        <taxon>Bacteria</taxon>
        <taxon>Pseudomonadati</taxon>
        <taxon>Pseudomonadota</taxon>
        <taxon>Gammaproteobacteria</taxon>
        <taxon>Moraxellales</taxon>
        <taxon>Moraxellaceae</taxon>
        <taxon>Acinetobacter</taxon>
        <taxon>Acinetobacter Taxon 24</taxon>
    </lineage>
</organism>
<accession>A0ABX1V4B7</accession>
<dbReference type="CDD" id="cd16440">
    <property type="entry name" value="beta_Kdo_transferase_KpsC_1"/>
    <property type="match status" value="1"/>
</dbReference>
<dbReference type="InterPro" id="IPR007833">
    <property type="entry name" value="Capsule_polysaccharide_synth"/>
</dbReference>
<dbReference type="Proteomes" id="UP000546536">
    <property type="component" value="Unassembled WGS sequence"/>
</dbReference>
<dbReference type="Pfam" id="PF05159">
    <property type="entry name" value="Capsule_synth"/>
    <property type="match status" value="2"/>
</dbReference>
<gene>
    <name evidence="1" type="ORF">HLH13_02870</name>
</gene>
<protein>
    <submittedName>
        <fullName evidence="1">Capsular polysaccharide biosynthesis protein</fullName>
    </submittedName>
</protein>
<sequence length="668" mass="76202">MIFSSKKIAEISYINQFLEEDNYAVTTFNEKRVAGWGRKKSFFKAQAFAEQKGLKALCLEDGFIRSLGLGKDGYAPLSLVVDETGIYFDALQSSDLEQLILQSEKEELNLRATHAIQTILNQKITKYNQRFKKLDPSQFSKTAKNILIVDQTFGDQSIKYAGATPEIFKQMLKQACLDHPDAIIWVKTHPDVIAGKSKGHFSTVDLNYPNIKILIENYNPIDLLSLIDEVYVVSSQLGFEALMCDKKVHCFGVPWYAGWGLTNDKFAPLEILQGRRGVNRSLEHLFAYAYLKYARYVSPVTHKRCELEDIIDLLIPNIKVQATLPLKLTAYGFSAWKRKFIRDFLAFPKVKINFKNFFKPNQNDQILAWGKKAKLLKDKGYKNVITVEDGFIRSIGLGASLIRPCSLVFDDVGIYYDATQPSKIENLLKTTELTSTQYERAQNLRDLLVELNISKYNVGVAKKLTKPSEDQKILLVIGQVEDDMSVQLGGVEIKTNLALLKEVRRNNSKAYIIYKPHPDVHAGLRVGKIEEQVVLQYANQIELDSSILECFEICDEVHTITSLSGFEALLRGLKVYCYGMPFYAGWGLTQDKFQCDRRNKNLDLDTLVYVTLVEYAVYNIEKTTSMNIPLVSPEDVILYIQSQMNFPAETSKETWKDIFLKFKKIQNR</sequence>
<name>A0ABX1V4B7_9GAMM</name>
<dbReference type="RefSeq" id="WP_171543729.1">
    <property type="nucleotide sequence ID" value="NZ_JABERG010000002.1"/>
</dbReference>
<evidence type="ECO:0000313" key="1">
    <source>
        <dbReference type="EMBL" id="NNH86672.1"/>
    </source>
</evidence>
<dbReference type="CDD" id="cd16439">
    <property type="entry name" value="beta_Kdo_transferase_KpsC_2"/>
    <property type="match status" value="1"/>
</dbReference>
<comment type="caution">
    <text evidence="1">The sequence shown here is derived from an EMBL/GenBank/DDBJ whole genome shotgun (WGS) entry which is preliminary data.</text>
</comment>